<name>T1BUT3_9ZZZZ</name>
<proteinExistence type="inferred from homology"/>
<keyword evidence="3" id="KW-0808">Transferase</keyword>
<feature type="non-terminal residue" evidence="7">
    <location>
        <position position="1"/>
    </location>
</feature>
<keyword evidence="5" id="KW-0012">Acyltransferase</keyword>
<evidence type="ECO:0000313" key="7">
    <source>
        <dbReference type="EMBL" id="EQD76736.1"/>
    </source>
</evidence>
<comment type="similarity">
    <text evidence="2">Belongs to the 2-oxoacid dehydrogenase family.</text>
</comment>
<feature type="domain" description="2-oxoacid dehydrogenase acyltransferase catalytic" evidence="6">
    <location>
        <begin position="1"/>
        <end position="222"/>
    </location>
</feature>
<dbReference type="InterPro" id="IPR001078">
    <property type="entry name" value="2-oxoacid_DH_actylTfrase"/>
</dbReference>
<dbReference type="AlphaFoldDB" id="T1BUT3"/>
<accession>T1BUT3</accession>
<evidence type="ECO:0000256" key="1">
    <source>
        <dbReference type="ARBA" id="ARBA00001938"/>
    </source>
</evidence>
<evidence type="ECO:0000256" key="5">
    <source>
        <dbReference type="ARBA" id="ARBA00023315"/>
    </source>
</evidence>
<dbReference type="InterPro" id="IPR023213">
    <property type="entry name" value="CAT-like_dom_sf"/>
</dbReference>
<dbReference type="Gene3D" id="3.30.559.10">
    <property type="entry name" value="Chloramphenicol acetyltransferase-like domain"/>
    <property type="match status" value="1"/>
</dbReference>
<dbReference type="FunFam" id="3.30.559.10:FF:000007">
    <property type="entry name" value="Dihydrolipoamide acetyltransferase component of pyruvate dehydrogenase complex"/>
    <property type="match status" value="1"/>
</dbReference>
<comment type="caution">
    <text evidence="7">The sequence shown here is derived from an EMBL/GenBank/DDBJ whole genome shotgun (WGS) entry which is preliminary data.</text>
</comment>
<evidence type="ECO:0000256" key="2">
    <source>
        <dbReference type="ARBA" id="ARBA00007317"/>
    </source>
</evidence>
<comment type="cofactor">
    <cofactor evidence="1">
        <name>(R)-lipoate</name>
        <dbReference type="ChEBI" id="CHEBI:83088"/>
    </cofactor>
</comment>
<dbReference type="GO" id="GO:0016407">
    <property type="term" value="F:acetyltransferase activity"/>
    <property type="evidence" value="ECO:0007669"/>
    <property type="project" value="TreeGrafter"/>
</dbReference>
<dbReference type="SUPFAM" id="SSF52777">
    <property type="entry name" value="CoA-dependent acyltransferases"/>
    <property type="match status" value="1"/>
</dbReference>
<sequence length="226" mass="24502">GLRRVIADHMAESKHRAAHFTYVEEIDVSELVRFRERMAKHVEASGAKLTYLPFIIKAVIAGLRVHPRLNARMDDEHQELVIHSGYHIGVAAAAPGGLIVPVIHHADRQSVAELARTLQDLSARGKGGTLSRAELSGSTFTITSLGALGGVLATPILNYPEVGILGVHKIVRRPVYRPDGSIGPADLMNLSISLDHRVIDGIEGAQFLAVVKGFLEDPHRLFAELA</sequence>
<dbReference type="GO" id="GO:0005737">
    <property type="term" value="C:cytoplasm"/>
    <property type="evidence" value="ECO:0007669"/>
    <property type="project" value="TreeGrafter"/>
</dbReference>
<gene>
    <name evidence="7" type="ORF">B1A_03275</name>
</gene>
<evidence type="ECO:0000259" key="6">
    <source>
        <dbReference type="Pfam" id="PF00198"/>
    </source>
</evidence>
<keyword evidence="4" id="KW-0450">Lipoyl</keyword>
<evidence type="ECO:0000256" key="3">
    <source>
        <dbReference type="ARBA" id="ARBA00022679"/>
    </source>
</evidence>
<reference evidence="7" key="2">
    <citation type="journal article" date="2014" name="ISME J.">
        <title>Microbial stratification in low pH oxic and suboxic macroscopic growths along an acid mine drainage.</title>
        <authorList>
            <person name="Mendez-Garcia C."/>
            <person name="Mesa V."/>
            <person name="Sprenger R.R."/>
            <person name="Richter M."/>
            <person name="Diez M.S."/>
            <person name="Solano J."/>
            <person name="Bargiela R."/>
            <person name="Golyshina O.V."/>
            <person name="Manteca A."/>
            <person name="Ramos J.L."/>
            <person name="Gallego J.R."/>
            <person name="Llorente I."/>
            <person name="Martins Dos Santos V.A."/>
            <person name="Jensen O.N."/>
            <person name="Pelaez A.I."/>
            <person name="Sanchez J."/>
            <person name="Ferrer M."/>
        </authorList>
    </citation>
    <scope>NUCLEOTIDE SEQUENCE</scope>
</reference>
<dbReference type="EMBL" id="AUZX01002412">
    <property type="protein sequence ID" value="EQD76736.1"/>
    <property type="molecule type" value="Genomic_DNA"/>
</dbReference>
<protein>
    <submittedName>
        <fullName evidence="7">Catalytic domain of component of various dehydrogenase complexes</fullName>
    </submittedName>
</protein>
<organism evidence="7">
    <name type="scientific">mine drainage metagenome</name>
    <dbReference type="NCBI Taxonomy" id="410659"/>
    <lineage>
        <taxon>unclassified sequences</taxon>
        <taxon>metagenomes</taxon>
        <taxon>ecological metagenomes</taxon>
    </lineage>
</organism>
<reference evidence="7" key="1">
    <citation type="submission" date="2013-08" db="EMBL/GenBank/DDBJ databases">
        <authorList>
            <person name="Mendez C."/>
            <person name="Richter M."/>
            <person name="Ferrer M."/>
            <person name="Sanchez J."/>
        </authorList>
    </citation>
    <scope>NUCLEOTIDE SEQUENCE</scope>
</reference>
<dbReference type="InterPro" id="IPR050743">
    <property type="entry name" value="2-oxoacid_DH_E2_comp"/>
</dbReference>
<evidence type="ECO:0000256" key="4">
    <source>
        <dbReference type="ARBA" id="ARBA00022823"/>
    </source>
</evidence>
<dbReference type="GO" id="GO:0031405">
    <property type="term" value="F:lipoic acid binding"/>
    <property type="evidence" value="ECO:0007669"/>
    <property type="project" value="TreeGrafter"/>
</dbReference>
<dbReference type="PANTHER" id="PTHR43178">
    <property type="entry name" value="DIHYDROLIPOAMIDE ACETYLTRANSFERASE COMPONENT OF PYRUVATE DEHYDROGENASE COMPLEX"/>
    <property type="match status" value="1"/>
</dbReference>
<dbReference type="Pfam" id="PF00198">
    <property type="entry name" value="2-oxoacid_dh"/>
    <property type="match status" value="1"/>
</dbReference>
<dbReference type="PANTHER" id="PTHR43178:SF5">
    <property type="entry name" value="LIPOAMIDE ACYLTRANSFERASE COMPONENT OF BRANCHED-CHAIN ALPHA-KETO ACID DEHYDROGENASE COMPLEX, MITOCHONDRIAL"/>
    <property type="match status" value="1"/>
</dbReference>